<keyword evidence="1" id="KW-0812">Transmembrane</keyword>
<evidence type="ECO:0000313" key="4">
    <source>
        <dbReference type="Proteomes" id="UP001358417"/>
    </source>
</evidence>
<dbReference type="PANTHER" id="PTHR35395:SF1">
    <property type="entry name" value="DUF6536 DOMAIN-CONTAINING PROTEIN"/>
    <property type="match status" value="1"/>
</dbReference>
<reference evidence="3 4" key="1">
    <citation type="submission" date="2023-08" db="EMBL/GenBank/DDBJ databases">
        <title>Black Yeasts Isolated from many extreme environments.</title>
        <authorList>
            <person name="Coleine C."/>
            <person name="Stajich J.E."/>
            <person name="Selbmann L."/>
        </authorList>
    </citation>
    <scope>NUCLEOTIDE SEQUENCE [LARGE SCALE GENOMIC DNA]</scope>
    <source>
        <strain evidence="3 4">CCFEE 5792</strain>
    </source>
</reference>
<dbReference type="Proteomes" id="UP001358417">
    <property type="component" value="Unassembled WGS sequence"/>
</dbReference>
<sequence>MEPQLKRDPVHDDPLILRYRRPQAPISVDSRSTGRESGILKAGHDPRFKSKDRTRKFTDHVDVCFDHLGRITLTVLNYLSAHNPLSGTGRTRLKYTVLRSGPAYQEIETARGASKRGHFTGWRLGALLSCVLLIFCLSIECALLIAANAFQNEMYQEGYQNVLWEGSCTITKRWTTFASLVINFIATLTISSSNYVMQCLSAPSERELAIAHDNGRSLQLGVSSPSNLRWLSGQKVFLWWLLSLSSIPVHLLLNSALFSSLQANNYGIAVLTSDYNDTSLWTSCSPSNSNYNVTLSDSGPWTTLVCSIIADVSTYERLENHECIEQYTRPLLTQRSNVVLVSNVSSSDRDVIDDNLGGINSKDLSYLNFTQDYEWFAHDKEANLGAPESLQNLSALFGIYDALDYKKWRSSYATFLGQNESTFAASGYDPSIWMCERNYSLSCTKDAALQNASNWQVTLANIPIDHCLSSKTNGEVCRLESNRLILWITIGCDVVKIVVILFALCVISDPPLVTIGDSIAIFLKNPEQCTRRRCLVGQDKGFIESNFYWLIPFDVCRGVGDKKLVEIWPEVFGPQSTPWVISTKKWGNAASLQRWFSCILLIGLLFTVGGWILAQGITNMIDLRGSVWTAGLGSINPNAVFQFTTFGGVDPGSSMMFKVLVVNTPQLAFSFLYFLYNGMFTCMHAAEEFAGFATQRKALRVSSPERGQRSTYWLSLPWSYSVPLLLLSSITHWLVSRSIYLVNINVMGLDGNWQPDRDISACGFNNLMILLVMLTLVCMLSLLVACSNRKLDSNIPMVGTSSMIISAVCHHPNDRETEAVKPLLWGVTEKPVDGKPGHCSLSSGEVEHLVPGEIYS</sequence>
<feature type="domain" description="DUF6536" evidence="2">
    <location>
        <begin position="122"/>
        <end position="275"/>
    </location>
</feature>
<dbReference type="AlphaFoldDB" id="A0AAV9NM94"/>
<keyword evidence="1" id="KW-0472">Membrane</keyword>
<keyword evidence="1" id="KW-1133">Transmembrane helix</keyword>
<feature type="transmembrane region" description="Helical" evidence="1">
    <location>
        <begin position="124"/>
        <end position="147"/>
    </location>
</feature>
<evidence type="ECO:0000313" key="3">
    <source>
        <dbReference type="EMBL" id="KAK5062496.1"/>
    </source>
</evidence>
<feature type="transmembrane region" description="Helical" evidence="1">
    <location>
        <begin position="767"/>
        <end position="787"/>
    </location>
</feature>
<dbReference type="EMBL" id="JAVRRD010000002">
    <property type="protein sequence ID" value="KAK5062496.1"/>
    <property type="molecule type" value="Genomic_DNA"/>
</dbReference>
<accession>A0AAV9NM94</accession>
<name>A0AAV9NM94_9EURO</name>
<feature type="transmembrane region" description="Helical" evidence="1">
    <location>
        <begin position="595"/>
        <end position="614"/>
    </location>
</feature>
<dbReference type="PANTHER" id="PTHR35395">
    <property type="entry name" value="DUF6536 DOMAIN-CONTAINING PROTEIN"/>
    <property type="match status" value="1"/>
</dbReference>
<dbReference type="InterPro" id="IPR046623">
    <property type="entry name" value="DUF6536"/>
</dbReference>
<feature type="transmembrane region" description="Helical" evidence="1">
    <location>
        <begin position="712"/>
        <end position="735"/>
    </location>
</feature>
<evidence type="ECO:0000256" key="1">
    <source>
        <dbReference type="SAM" id="Phobius"/>
    </source>
</evidence>
<keyword evidence="4" id="KW-1185">Reference proteome</keyword>
<protein>
    <recommendedName>
        <fullName evidence="2">DUF6536 domain-containing protein</fullName>
    </recommendedName>
</protein>
<dbReference type="GeneID" id="89972747"/>
<organism evidence="3 4">
    <name type="scientific">Exophiala bonariae</name>
    <dbReference type="NCBI Taxonomy" id="1690606"/>
    <lineage>
        <taxon>Eukaryota</taxon>
        <taxon>Fungi</taxon>
        <taxon>Dikarya</taxon>
        <taxon>Ascomycota</taxon>
        <taxon>Pezizomycotina</taxon>
        <taxon>Eurotiomycetes</taxon>
        <taxon>Chaetothyriomycetidae</taxon>
        <taxon>Chaetothyriales</taxon>
        <taxon>Herpotrichiellaceae</taxon>
        <taxon>Exophiala</taxon>
    </lineage>
</organism>
<proteinExistence type="predicted"/>
<feature type="transmembrane region" description="Helical" evidence="1">
    <location>
        <begin position="484"/>
        <end position="507"/>
    </location>
</feature>
<evidence type="ECO:0000259" key="2">
    <source>
        <dbReference type="Pfam" id="PF20163"/>
    </source>
</evidence>
<gene>
    <name evidence="3" type="ORF">LTR84_004569</name>
</gene>
<dbReference type="Pfam" id="PF20163">
    <property type="entry name" value="DUF6536"/>
    <property type="match status" value="1"/>
</dbReference>
<comment type="caution">
    <text evidence="3">The sequence shown here is derived from an EMBL/GenBank/DDBJ whole genome shotgun (WGS) entry which is preliminary data.</text>
</comment>
<dbReference type="RefSeq" id="XP_064710768.1">
    <property type="nucleotide sequence ID" value="XM_064848144.1"/>
</dbReference>
<feature type="transmembrane region" description="Helical" evidence="1">
    <location>
        <begin position="236"/>
        <end position="258"/>
    </location>
</feature>